<keyword evidence="3" id="KW-1185">Reference proteome</keyword>
<name>A0A5N6LZE1_9ASTR</name>
<organism evidence="2 3">
    <name type="scientific">Mikania micrantha</name>
    <name type="common">bitter vine</name>
    <dbReference type="NCBI Taxonomy" id="192012"/>
    <lineage>
        <taxon>Eukaryota</taxon>
        <taxon>Viridiplantae</taxon>
        <taxon>Streptophyta</taxon>
        <taxon>Embryophyta</taxon>
        <taxon>Tracheophyta</taxon>
        <taxon>Spermatophyta</taxon>
        <taxon>Magnoliopsida</taxon>
        <taxon>eudicotyledons</taxon>
        <taxon>Gunneridae</taxon>
        <taxon>Pentapetalae</taxon>
        <taxon>asterids</taxon>
        <taxon>campanulids</taxon>
        <taxon>Asterales</taxon>
        <taxon>Asteraceae</taxon>
        <taxon>Asteroideae</taxon>
        <taxon>Heliantheae alliance</taxon>
        <taxon>Eupatorieae</taxon>
        <taxon>Mikania</taxon>
    </lineage>
</organism>
<accession>A0A5N6LZE1</accession>
<feature type="transmembrane region" description="Helical" evidence="1">
    <location>
        <begin position="132"/>
        <end position="151"/>
    </location>
</feature>
<evidence type="ECO:0000256" key="1">
    <source>
        <dbReference type="SAM" id="Phobius"/>
    </source>
</evidence>
<keyword evidence="1" id="KW-0472">Membrane</keyword>
<protein>
    <submittedName>
        <fullName evidence="2">Uncharacterized protein</fullName>
    </submittedName>
</protein>
<dbReference type="PANTHER" id="PTHR36785:SF1">
    <property type="entry name" value="OS05G0502500 PROTEIN"/>
    <property type="match status" value="1"/>
</dbReference>
<dbReference type="EMBL" id="SZYD01000017">
    <property type="protein sequence ID" value="KAD3066872.1"/>
    <property type="molecule type" value="Genomic_DNA"/>
</dbReference>
<evidence type="ECO:0000313" key="3">
    <source>
        <dbReference type="Proteomes" id="UP000326396"/>
    </source>
</evidence>
<comment type="caution">
    <text evidence="2">The sequence shown here is derived from an EMBL/GenBank/DDBJ whole genome shotgun (WGS) entry which is preliminary data.</text>
</comment>
<reference evidence="2 3" key="1">
    <citation type="submission" date="2019-05" db="EMBL/GenBank/DDBJ databases">
        <title>Mikania micrantha, genome provides insights into the molecular mechanism of rapid growth.</title>
        <authorList>
            <person name="Liu B."/>
        </authorList>
    </citation>
    <scope>NUCLEOTIDE SEQUENCE [LARGE SCALE GENOMIC DNA]</scope>
    <source>
        <strain evidence="2">NLD-2019</strain>
        <tissue evidence="2">Leaf</tissue>
    </source>
</reference>
<proteinExistence type="predicted"/>
<dbReference type="PANTHER" id="PTHR36785">
    <property type="entry name" value="OS05G0502500 PROTEIN"/>
    <property type="match status" value="1"/>
</dbReference>
<evidence type="ECO:0000313" key="2">
    <source>
        <dbReference type="EMBL" id="KAD3066872.1"/>
    </source>
</evidence>
<sequence>MTTIIPQIFTNLTDHKPARTTFYSTKSRKPANSFTIKHVCFYGRQSIRLSFEHSGKLLPDKDRFDEKIKKKKRMVLVRFNNLKFGGGGGGGGGGKDDGGTSRVLGNLLLAIGLTYLSMTGQLGWILDAIVSFWLLVLVVPVVGFGALIWWASRDMVEIKCRNCENEFEVFKSMLNDEPQLCPYCSQPFSVVGDEFVRDPTRFGKESTTFGETFSDLFSQSKKGKVSSKAVIDVEAEVKDVE</sequence>
<feature type="transmembrane region" description="Helical" evidence="1">
    <location>
        <begin position="103"/>
        <end position="126"/>
    </location>
</feature>
<dbReference type="Proteomes" id="UP000326396">
    <property type="component" value="Linkage Group LG7"/>
</dbReference>
<gene>
    <name evidence="2" type="ORF">E3N88_34752</name>
</gene>
<dbReference type="OrthoDB" id="1935723at2759"/>
<keyword evidence="1" id="KW-0812">Transmembrane</keyword>
<keyword evidence="1" id="KW-1133">Transmembrane helix</keyword>
<dbReference type="AlphaFoldDB" id="A0A5N6LZE1"/>